<evidence type="ECO:0000259" key="4">
    <source>
        <dbReference type="PROSITE" id="PS50887"/>
    </source>
</evidence>
<dbReference type="Gene3D" id="3.30.70.270">
    <property type="match status" value="1"/>
</dbReference>
<dbReference type="InterPro" id="IPR013655">
    <property type="entry name" value="PAS_fold_3"/>
</dbReference>
<gene>
    <name evidence="5" type="ORF">QLH52_18760</name>
</gene>
<dbReference type="Proteomes" id="UP001284537">
    <property type="component" value="Unassembled WGS sequence"/>
</dbReference>
<dbReference type="Pfam" id="PF00990">
    <property type="entry name" value="GGDEF"/>
    <property type="match status" value="1"/>
</dbReference>
<dbReference type="PANTHER" id="PTHR44757:SF2">
    <property type="entry name" value="BIOFILM ARCHITECTURE MAINTENANCE PROTEIN MBAA"/>
    <property type="match status" value="1"/>
</dbReference>
<evidence type="ECO:0000259" key="2">
    <source>
        <dbReference type="PROSITE" id="PS50113"/>
    </source>
</evidence>
<dbReference type="NCBIfam" id="TIGR00229">
    <property type="entry name" value="sensory_box"/>
    <property type="match status" value="3"/>
</dbReference>
<dbReference type="Pfam" id="PF13188">
    <property type="entry name" value="PAS_8"/>
    <property type="match status" value="1"/>
</dbReference>
<reference evidence="5 6" key="1">
    <citation type="submission" date="2023-11" db="EMBL/GenBank/DDBJ databases">
        <authorList>
            <person name="Ouyang M.-Y."/>
        </authorList>
    </citation>
    <scope>NUCLEOTIDE SEQUENCE [LARGE SCALE GENOMIC DNA]</scope>
    <source>
        <strain evidence="5 6">OY6</strain>
    </source>
</reference>
<dbReference type="InterPro" id="IPR035919">
    <property type="entry name" value="EAL_sf"/>
</dbReference>
<dbReference type="InterPro" id="IPR000160">
    <property type="entry name" value="GGDEF_dom"/>
</dbReference>
<sequence length="796" mass="89292">MPQTLKQLNLILDTITDGVMVVDPQGVVIYANQAAEQLLERGSLIGHSLAIPISADKIQFQDINLIRPSGIAWAELRSTPLEWEGAQAYVIGLRDITARKQAEIALQESELLFHTLSKIAPVGIFRTNEKGECDYVNHRWCEITGLHFIDSHGDGWIAGLLAEDRDSVIAEWQRCVSALQPFNMQYRFQLANGSVRWVVGRAEPELDETGGLCGYVGTITDISDIKANEERLGQAAAVFESTREGVMITDAQRRITMVNKAFSNITGYDNRDVIGHSPSILSSGRHNADFYREMWANIATTDHWQGEIWNRRKSGEVYPELLSISTVRDGKGEISHYVGVFADISKLKASEMELEFLAHHDPLTKLPNRMLFLSRLQHNIEKARRQANKMAVLMLDLDRFKDVNDSFGHLAGDDLLQMVAERLTTRLRTSDTICRLGGDEFVVLLEEVNQPETVAHVATQIINALNQTWQLPSGHEVRIGVSVGIAMFPEHGASPDELIQQADTALYQAKNEGRNRFKYFSEDLTRAARERIDIEIRLRQAIEQGELRVFFQPQICIENGAIIGAEALVRWQTASGELIPPLRFIPIAEETGLITSIGNWVLRETCHHGQRWRKAGFPALRLAVNLSPQQFLHSDISDVVARILAETGFPAECLELELTESALMKREKEAIEILHKLHGLGVHLAIDDFGTGYSSLAYLKLFPLDVLKIDKSFIEDIPKHTDDMEITATIIAMAKTLRMRVVAEGVETAEQLAFLKSRQCDLYQGYLVSKPLPIAEFEKFLTDYALNKNLEPVVSA</sequence>
<dbReference type="SMART" id="SM00267">
    <property type="entry name" value="GGDEF"/>
    <property type="match status" value="1"/>
</dbReference>
<evidence type="ECO:0000313" key="5">
    <source>
        <dbReference type="EMBL" id="MDX8129348.1"/>
    </source>
</evidence>
<dbReference type="SMART" id="SM00086">
    <property type="entry name" value="PAC"/>
    <property type="match status" value="3"/>
</dbReference>
<dbReference type="PROSITE" id="PS50113">
    <property type="entry name" value="PAC"/>
    <property type="match status" value="3"/>
</dbReference>
<keyword evidence="6" id="KW-1185">Reference proteome</keyword>
<dbReference type="NCBIfam" id="TIGR00254">
    <property type="entry name" value="GGDEF"/>
    <property type="match status" value="1"/>
</dbReference>
<dbReference type="SMART" id="SM00052">
    <property type="entry name" value="EAL"/>
    <property type="match status" value="1"/>
</dbReference>
<accession>A0ABU4UJ01</accession>
<dbReference type="Gene3D" id="3.20.20.450">
    <property type="entry name" value="EAL domain"/>
    <property type="match status" value="1"/>
</dbReference>
<dbReference type="InterPro" id="IPR043128">
    <property type="entry name" value="Rev_trsase/Diguanyl_cyclase"/>
</dbReference>
<dbReference type="Pfam" id="PF13426">
    <property type="entry name" value="PAS_9"/>
    <property type="match status" value="1"/>
</dbReference>
<dbReference type="CDD" id="cd01948">
    <property type="entry name" value="EAL"/>
    <property type="match status" value="1"/>
</dbReference>
<evidence type="ECO:0000313" key="6">
    <source>
        <dbReference type="Proteomes" id="UP001284537"/>
    </source>
</evidence>
<dbReference type="SUPFAM" id="SSF141868">
    <property type="entry name" value="EAL domain-like"/>
    <property type="match status" value="1"/>
</dbReference>
<feature type="domain" description="PAC" evidence="2">
    <location>
        <begin position="56"/>
        <end position="108"/>
    </location>
</feature>
<dbReference type="SMART" id="SM00091">
    <property type="entry name" value="PAS"/>
    <property type="match status" value="3"/>
</dbReference>
<dbReference type="InterPro" id="IPR035965">
    <property type="entry name" value="PAS-like_dom_sf"/>
</dbReference>
<dbReference type="PANTHER" id="PTHR44757">
    <property type="entry name" value="DIGUANYLATE CYCLASE DGCP"/>
    <property type="match status" value="1"/>
</dbReference>
<dbReference type="Gene3D" id="3.30.450.20">
    <property type="entry name" value="PAS domain"/>
    <property type="match status" value="4"/>
</dbReference>
<organism evidence="5 6">
    <name type="scientific">Methylomonas defluvii</name>
    <dbReference type="NCBI Taxonomy" id="3045149"/>
    <lineage>
        <taxon>Bacteria</taxon>
        <taxon>Pseudomonadati</taxon>
        <taxon>Pseudomonadota</taxon>
        <taxon>Gammaproteobacteria</taxon>
        <taxon>Methylococcales</taxon>
        <taxon>Methylococcaceae</taxon>
        <taxon>Methylomonas</taxon>
    </lineage>
</organism>
<protein>
    <submittedName>
        <fullName evidence="5">EAL domain-containing protein</fullName>
    </submittedName>
</protein>
<comment type="caution">
    <text evidence="5">The sequence shown here is derived from an EMBL/GenBank/DDBJ whole genome shotgun (WGS) entry which is preliminary data.</text>
</comment>
<dbReference type="InterPro" id="IPR000700">
    <property type="entry name" value="PAS-assoc_C"/>
</dbReference>
<dbReference type="RefSeq" id="WP_319962557.1">
    <property type="nucleotide sequence ID" value="NZ_JAXARY010000020.1"/>
</dbReference>
<dbReference type="SUPFAM" id="SSF55785">
    <property type="entry name" value="PYP-like sensor domain (PAS domain)"/>
    <property type="match status" value="3"/>
</dbReference>
<feature type="domain" description="GGDEF" evidence="4">
    <location>
        <begin position="388"/>
        <end position="522"/>
    </location>
</feature>
<dbReference type="InterPro" id="IPR000014">
    <property type="entry name" value="PAS"/>
</dbReference>
<dbReference type="InterPro" id="IPR001633">
    <property type="entry name" value="EAL_dom"/>
</dbReference>
<dbReference type="PROSITE" id="PS50112">
    <property type="entry name" value="PAS"/>
    <property type="match status" value="2"/>
</dbReference>
<evidence type="ECO:0000259" key="3">
    <source>
        <dbReference type="PROSITE" id="PS50883"/>
    </source>
</evidence>
<dbReference type="PROSITE" id="PS50883">
    <property type="entry name" value="EAL"/>
    <property type="match status" value="1"/>
</dbReference>
<dbReference type="Pfam" id="PF08447">
    <property type="entry name" value="PAS_3"/>
    <property type="match status" value="1"/>
</dbReference>
<dbReference type="Pfam" id="PF00563">
    <property type="entry name" value="EAL"/>
    <property type="match status" value="1"/>
</dbReference>
<dbReference type="InterPro" id="IPR029787">
    <property type="entry name" value="Nucleotide_cyclase"/>
</dbReference>
<dbReference type="CDD" id="cd01949">
    <property type="entry name" value="GGDEF"/>
    <property type="match status" value="1"/>
</dbReference>
<dbReference type="InterPro" id="IPR001610">
    <property type="entry name" value="PAC"/>
</dbReference>
<dbReference type="CDD" id="cd00130">
    <property type="entry name" value="PAS"/>
    <property type="match status" value="3"/>
</dbReference>
<proteinExistence type="predicted"/>
<feature type="domain" description="PAS" evidence="1">
    <location>
        <begin position="4"/>
        <end position="39"/>
    </location>
</feature>
<dbReference type="PROSITE" id="PS50887">
    <property type="entry name" value="GGDEF"/>
    <property type="match status" value="1"/>
</dbReference>
<dbReference type="InterPro" id="IPR052155">
    <property type="entry name" value="Biofilm_reg_signaling"/>
</dbReference>
<feature type="domain" description="PAC" evidence="2">
    <location>
        <begin position="304"/>
        <end position="356"/>
    </location>
</feature>
<name>A0ABU4UJ01_9GAMM</name>
<evidence type="ECO:0000259" key="1">
    <source>
        <dbReference type="PROSITE" id="PS50112"/>
    </source>
</evidence>
<dbReference type="SUPFAM" id="SSF55073">
    <property type="entry name" value="Nucleotide cyclase"/>
    <property type="match status" value="1"/>
</dbReference>
<feature type="domain" description="PAC" evidence="2">
    <location>
        <begin position="182"/>
        <end position="234"/>
    </location>
</feature>
<feature type="domain" description="PAS" evidence="1">
    <location>
        <begin position="238"/>
        <end position="277"/>
    </location>
</feature>
<dbReference type="EMBL" id="JAXARY010000020">
    <property type="protein sequence ID" value="MDX8129348.1"/>
    <property type="molecule type" value="Genomic_DNA"/>
</dbReference>
<feature type="domain" description="EAL" evidence="3">
    <location>
        <begin position="531"/>
        <end position="785"/>
    </location>
</feature>